<evidence type="ECO:0000259" key="2">
    <source>
        <dbReference type="Pfam" id="PF14529"/>
    </source>
</evidence>
<dbReference type="GO" id="GO:0003824">
    <property type="term" value="F:catalytic activity"/>
    <property type="evidence" value="ECO:0007669"/>
    <property type="project" value="InterPro"/>
</dbReference>
<dbReference type="OrthoDB" id="7473180at2759"/>
<evidence type="ECO:0000313" key="4">
    <source>
        <dbReference type="Proteomes" id="UP000838878"/>
    </source>
</evidence>
<feature type="domain" description="Endonuclease/exonuclease/phosphatase" evidence="2">
    <location>
        <begin position="435"/>
        <end position="547"/>
    </location>
</feature>
<dbReference type="Proteomes" id="UP000838878">
    <property type="component" value="Chromosome 5"/>
</dbReference>
<feature type="region of interest" description="Disordered" evidence="1">
    <location>
        <begin position="1097"/>
        <end position="1133"/>
    </location>
</feature>
<reference evidence="3" key="1">
    <citation type="submission" date="2021-12" db="EMBL/GenBank/DDBJ databases">
        <authorList>
            <person name="Martin H S."/>
        </authorList>
    </citation>
    <scope>NUCLEOTIDE SEQUENCE</scope>
</reference>
<protein>
    <recommendedName>
        <fullName evidence="2">Endonuclease/exonuclease/phosphatase domain-containing protein</fullName>
    </recommendedName>
</protein>
<dbReference type="InterPro" id="IPR052560">
    <property type="entry name" value="RdDP_mobile_element"/>
</dbReference>
<dbReference type="SUPFAM" id="SSF56219">
    <property type="entry name" value="DNase I-like"/>
    <property type="match status" value="1"/>
</dbReference>
<dbReference type="Pfam" id="PF14529">
    <property type="entry name" value="Exo_endo_phos_2"/>
    <property type="match status" value="1"/>
</dbReference>
<evidence type="ECO:0000313" key="3">
    <source>
        <dbReference type="EMBL" id="CAH0725694.1"/>
    </source>
</evidence>
<dbReference type="PANTHER" id="PTHR36688:SF2">
    <property type="entry name" value="ENDONUCLEASE_EXONUCLEASE_PHOSPHATASE DOMAIN-CONTAINING PROTEIN"/>
    <property type="match status" value="1"/>
</dbReference>
<feature type="non-terminal residue" evidence="3">
    <location>
        <position position="1837"/>
    </location>
</feature>
<name>A0A8J9YAY6_9NEOP</name>
<proteinExistence type="predicted"/>
<gene>
    <name evidence="3" type="ORF">BINO364_LOCUS11255</name>
</gene>
<dbReference type="Gene3D" id="3.60.10.10">
    <property type="entry name" value="Endonuclease/exonuclease/phosphatase"/>
    <property type="match status" value="1"/>
</dbReference>
<keyword evidence="4" id="KW-1185">Reference proteome</keyword>
<organism evidence="3 4">
    <name type="scientific">Brenthis ino</name>
    <name type="common">lesser marbled fritillary</name>
    <dbReference type="NCBI Taxonomy" id="405034"/>
    <lineage>
        <taxon>Eukaryota</taxon>
        <taxon>Metazoa</taxon>
        <taxon>Ecdysozoa</taxon>
        <taxon>Arthropoda</taxon>
        <taxon>Hexapoda</taxon>
        <taxon>Insecta</taxon>
        <taxon>Pterygota</taxon>
        <taxon>Neoptera</taxon>
        <taxon>Endopterygota</taxon>
        <taxon>Lepidoptera</taxon>
        <taxon>Glossata</taxon>
        <taxon>Ditrysia</taxon>
        <taxon>Papilionoidea</taxon>
        <taxon>Nymphalidae</taxon>
        <taxon>Heliconiinae</taxon>
        <taxon>Argynnini</taxon>
        <taxon>Brenthis</taxon>
    </lineage>
</organism>
<sequence length="1837" mass="205943">MDNPLTPNKIQRLMHLAEDKSFNLARRTPINNDDMKSSIATSHVAFNKTGTNYESSSGILDLERVEGFGESGISNISLSKSTAFNPGEMTGRSTGTEDADIKALIGAPRAFEEYGRHSVALDSITSNMDKQTSEINDIMRHSIATNYSFHSKRDLTADEASLVMREAPLPIQHNTQANFQDSIRTERSRAEKRNRVVDEGEVWTEVGRRGKVVARSASDDDMTRVPEEQIEISMTSKKEKLPKQLGLARILKQENILDIIRYERHQEDTLQENLPRTTQSDNNITYAEVLKTTAEVHREQDTTLNSNASVFNTKKKKARKDQEKVQTDEEYTLELDSDIDLELQEREDIQQREKFNKFDEKIHIAVLSETWLNSNVNFRISGYNIVREDRDDGYGGVAIIVHASIKYQLSKINCTNPGIQLIHLKLLNCFQIENIIAIYCPPSVQTTTSDWDYIFGIYNNKTLIAGDFNAHHSNWSYKTDNRGSQLFDVLLDKNYITLNDGSPTRIKLVNGSLQKSSPDITLVTSDIALKFTWAMSNESLGSDHLIIKYSLYNNNQSPNFVRKRNFKKANWNGYSSFLQSIFSVLILAANPQKAYNQFVDAINTAANIYIPPVNICQDPLRLKKFVPKSYWNVDISRSIAERRLALAIFRKNPTPHNLSNLQAKIASARRTIRKAKREAWRKFCSSINEIVSLSEMCRRMRWLKGYRLPRANIDETIANKLLRNLSPDYVSPDKPSFTSSNQALESIITLHELNRAIKNKDTAPGDDSISFSMIKYLPVNGKEILIQIYNMILASGYVPSQWRKTSIIPIPKTGSLSQLLMSSFNMSVGAYFKNRCPEFGRILGHSDSPDRANIADVSSITQEITQGNANNNHTYKIDQTLDSVPVRQPKTERTYEKVVTNLFPTDVNDVILMPKPQTMDVSRTTFNKSAVTKGPVNIPQKLNQSNHKFTSSKPTDILLRNLHSSLRPATDDTECSTENSLSISKIADYLGKQSNVSVTDILQLNNHTKQVNRKQPLTELHMNVLDNNKPNQELYVTHLKDTKEMETASSSGTVHTVISLDKLKISDDKNDIPSVIVTRHSVDSENVESEDVKMYRAPRSNTPSTKSHSTLSTVQEVPSFKSNDSPLHSSNGNISPYIPSHNLEYRELDKSVDWQEVLQQKQLRQPSFAKEQWADIVVSPVEGFVGVSTAVFISVTTLTNSWLTAKFEFDNIAIKNDFTIELPRLPLLLSPGKTEKFLIHITSNIEFNSYLPFTMYLKDTSIDDEIIQKGHIEISIKTPTIQALSCDGVNIVNFPPIQEKSSMTKYFVLISDCPVDLQLELSISEGDSMFVIKSVQEIKKNDVSKALMERQGSTEDGQVKKTKTISKQLCRLSSGNAIKVSIIFNAPKLSELELNERNATFKGTLNVNLIGIDTILKNVSLIGTVGSVNLVLQASSNKLHLTNETTKINLCNTGTIGGIWAVKFKSNSSKDGQFPFRVSATKLDIPPGGVKEMSLVYTGPSDVLSEGTLILEDTANGNITTIDIVGGSDKPKTFPIKTNFNNMSWVRAGRKELSLKNSTNRKVQIRCQIVGEGFKIDAPGYEMRGTFILSFGPCECRPLPIIFSPNSCMPYAAALHLVFDKSNEFSRKVKLHGCAGGGGARWAGLVTYGRTALLRAPPHAPLDLALYNKAPAPVFVCAAVQFNLQYRFLSEEAELVGARRVVPRRAQHVVSLRVPWPRLQRRARAGDACALAAVHVLTAPELTRRRILRILRDETTGELDLSLLPDHLRVLAEPLEGEDPAIDTYLENFSETKASLNELIESIHELTAQIDVPQDFEEDNTILISDDTVVEHHTLCD</sequence>
<dbReference type="InterPro" id="IPR036691">
    <property type="entry name" value="Endo/exonu/phosph_ase_sf"/>
</dbReference>
<evidence type="ECO:0000256" key="1">
    <source>
        <dbReference type="SAM" id="MobiDB-lite"/>
    </source>
</evidence>
<dbReference type="PANTHER" id="PTHR36688">
    <property type="entry name" value="ENDO/EXONUCLEASE/PHOSPHATASE DOMAIN-CONTAINING PROTEIN"/>
    <property type="match status" value="1"/>
</dbReference>
<feature type="compositionally biased region" description="Polar residues" evidence="1">
    <location>
        <begin position="1099"/>
        <end position="1133"/>
    </location>
</feature>
<dbReference type="EMBL" id="OV170225">
    <property type="protein sequence ID" value="CAH0725694.1"/>
    <property type="molecule type" value="Genomic_DNA"/>
</dbReference>
<dbReference type="InterPro" id="IPR005135">
    <property type="entry name" value="Endo/exonuclease/phosphatase"/>
</dbReference>
<accession>A0A8J9YAY6</accession>